<feature type="coiled-coil region" evidence="1">
    <location>
        <begin position="269"/>
        <end position="307"/>
    </location>
</feature>
<accession>A0A504YLF1</accession>
<keyword evidence="4" id="KW-1185">Reference proteome</keyword>
<gene>
    <name evidence="3" type="ORF">FGIG_05283</name>
</gene>
<feature type="compositionally biased region" description="Polar residues" evidence="2">
    <location>
        <begin position="136"/>
        <end position="145"/>
    </location>
</feature>
<evidence type="ECO:0000256" key="1">
    <source>
        <dbReference type="SAM" id="Coils"/>
    </source>
</evidence>
<reference evidence="3 4" key="1">
    <citation type="submission" date="2019-04" db="EMBL/GenBank/DDBJ databases">
        <title>Annotation for the trematode Fasciola gigantica.</title>
        <authorList>
            <person name="Choi Y.-J."/>
        </authorList>
    </citation>
    <scope>NUCLEOTIDE SEQUENCE [LARGE SCALE GENOMIC DNA]</scope>
    <source>
        <strain evidence="3">Uganda_cow_1</strain>
    </source>
</reference>
<sequence>MIRRIVDSVSLLADTDGKQLSSLLRNDPSTPGVTVSNDMKITLRNRSASSTESSDPADVSYTSLFTSYGPTTMVSNSGSCYVAQKPVPKTRVDTSDDEQLKLSRSASPIPARRQSPSPGRVDPSCVANRQLPGGPSLQQRVQRTQPVRKKEHSKCVGPSCKPSRLAKPNKNSKSEEVVSTYEEQEEARFAGMASQADPLAMSVECYVLPFLQDLKAIELRIPEQNFSKAQRRVLKMLANENDLLIMPMSKPGVVAGDHGESVIVVRKRAALQQRQEVQWEEEQRKAEERARQRAEEEERRRKQLAREELIRTNQLKQETSCQANFEDPEPTIGRKKARRMRRDRRRHADAKKRVTKPKRVDSEMQTVPEDHWLCPWCWQHIPPEALCGHEVVCRAGVRLKQKAQELKFRLDQRNADAQARRRQRLGLPPLKTPKKPPAMNEAPNLAVKTEAGLSGRSRSRARNSAKVVDKTKGKSTSRPRSRSSSKTDPRNQTSVVAKLETVHPNDLEGMIKLMQRVCSQPGCDQLYNAGDPLTRSAIKCLGCRLPYCDRHRPVGMHTACPKPEKPVPLPKTGAVSTACGWDIEEKRAALKSAIRERRAALQERRRRYY</sequence>
<protein>
    <submittedName>
        <fullName evidence="3">Uncharacterized protein</fullName>
    </submittedName>
</protein>
<name>A0A504YLF1_FASGI</name>
<organism evidence="3 4">
    <name type="scientific">Fasciola gigantica</name>
    <name type="common">Giant liver fluke</name>
    <dbReference type="NCBI Taxonomy" id="46835"/>
    <lineage>
        <taxon>Eukaryota</taxon>
        <taxon>Metazoa</taxon>
        <taxon>Spiralia</taxon>
        <taxon>Lophotrochozoa</taxon>
        <taxon>Platyhelminthes</taxon>
        <taxon>Trematoda</taxon>
        <taxon>Digenea</taxon>
        <taxon>Plagiorchiida</taxon>
        <taxon>Echinostomata</taxon>
        <taxon>Echinostomatoidea</taxon>
        <taxon>Fasciolidae</taxon>
        <taxon>Fasciola</taxon>
    </lineage>
</organism>
<dbReference type="EMBL" id="SUNJ01011356">
    <property type="protein sequence ID" value="TPP58948.1"/>
    <property type="molecule type" value="Genomic_DNA"/>
</dbReference>
<feature type="compositionally biased region" description="Basic residues" evidence="2">
    <location>
        <begin position="333"/>
        <end position="357"/>
    </location>
</feature>
<feature type="region of interest" description="Disordered" evidence="2">
    <location>
        <begin position="412"/>
        <end position="494"/>
    </location>
</feature>
<dbReference type="Proteomes" id="UP000316759">
    <property type="component" value="Unassembled WGS sequence"/>
</dbReference>
<dbReference type="OrthoDB" id="6266291at2759"/>
<feature type="region of interest" description="Disordered" evidence="2">
    <location>
        <begin position="88"/>
        <end position="176"/>
    </location>
</feature>
<evidence type="ECO:0000256" key="2">
    <source>
        <dbReference type="SAM" id="MobiDB-lite"/>
    </source>
</evidence>
<evidence type="ECO:0000313" key="4">
    <source>
        <dbReference type="Proteomes" id="UP000316759"/>
    </source>
</evidence>
<feature type="compositionally biased region" description="Basic residues" evidence="2">
    <location>
        <begin position="473"/>
        <end position="483"/>
    </location>
</feature>
<feature type="region of interest" description="Disordered" evidence="2">
    <location>
        <begin position="320"/>
        <end position="364"/>
    </location>
</feature>
<keyword evidence="1" id="KW-0175">Coiled coil</keyword>
<proteinExistence type="predicted"/>
<comment type="caution">
    <text evidence="3">The sequence shown here is derived from an EMBL/GenBank/DDBJ whole genome shotgun (WGS) entry which is preliminary data.</text>
</comment>
<dbReference type="AlphaFoldDB" id="A0A504YLF1"/>
<evidence type="ECO:0000313" key="3">
    <source>
        <dbReference type="EMBL" id="TPP58948.1"/>
    </source>
</evidence>
<feature type="compositionally biased region" description="Basic and acidic residues" evidence="2">
    <location>
        <begin position="90"/>
        <end position="101"/>
    </location>
</feature>